<accession>A0A1I7S9R1</accession>
<dbReference type="GO" id="GO:0045727">
    <property type="term" value="P:positive regulation of translation"/>
    <property type="evidence" value="ECO:0007669"/>
    <property type="project" value="TreeGrafter"/>
</dbReference>
<dbReference type="Gene3D" id="3.30.1370.10">
    <property type="entry name" value="K Homology domain, type 1"/>
    <property type="match status" value="2"/>
</dbReference>
<organism evidence="4 5">
    <name type="scientific">Bursaphelenchus xylophilus</name>
    <name type="common">Pinewood nematode worm</name>
    <name type="synonym">Aphelenchoides xylophilus</name>
    <dbReference type="NCBI Taxonomy" id="6326"/>
    <lineage>
        <taxon>Eukaryota</taxon>
        <taxon>Metazoa</taxon>
        <taxon>Ecdysozoa</taxon>
        <taxon>Nematoda</taxon>
        <taxon>Chromadorea</taxon>
        <taxon>Rhabditida</taxon>
        <taxon>Tylenchina</taxon>
        <taxon>Tylenchomorpha</taxon>
        <taxon>Aphelenchoidea</taxon>
        <taxon>Aphelenchoididae</taxon>
        <taxon>Bursaphelenchus</taxon>
    </lineage>
</organism>
<keyword evidence="1" id="KW-0694">RNA-binding</keyword>
<dbReference type="InterPro" id="IPR036612">
    <property type="entry name" value="KH_dom_type_1_sf"/>
</dbReference>
<dbReference type="Pfam" id="PF17904">
    <property type="entry name" value="KH_9"/>
    <property type="match status" value="1"/>
</dbReference>
<dbReference type="GO" id="GO:0010494">
    <property type="term" value="C:cytoplasmic stress granule"/>
    <property type="evidence" value="ECO:0007669"/>
    <property type="project" value="TreeGrafter"/>
</dbReference>
<dbReference type="GO" id="GO:0048513">
    <property type="term" value="P:animal organ development"/>
    <property type="evidence" value="ECO:0007669"/>
    <property type="project" value="TreeGrafter"/>
</dbReference>
<evidence type="ECO:0000259" key="3">
    <source>
        <dbReference type="SMART" id="SM00322"/>
    </source>
</evidence>
<dbReference type="eggNOG" id="ENOG502QPKJ">
    <property type="taxonomic scope" value="Eukaryota"/>
</dbReference>
<dbReference type="PANTHER" id="PTHR10603:SF7">
    <property type="entry name" value="FRAGILE X MESSENGER RIBONUCLEOPROTEIN 1 HOMOLOG"/>
    <property type="match status" value="1"/>
</dbReference>
<feature type="domain" description="K Homology" evidence="3">
    <location>
        <begin position="347"/>
        <end position="413"/>
    </location>
</feature>
<dbReference type="GO" id="GO:0051028">
    <property type="term" value="P:mRNA transport"/>
    <property type="evidence" value="ECO:0007669"/>
    <property type="project" value="TreeGrafter"/>
</dbReference>
<feature type="region of interest" description="Disordered" evidence="2">
    <location>
        <begin position="434"/>
        <end position="558"/>
    </location>
</feature>
<feature type="compositionally biased region" description="Basic residues" evidence="2">
    <location>
        <begin position="542"/>
        <end position="558"/>
    </location>
</feature>
<dbReference type="InterPro" id="IPR040148">
    <property type="entry name" value="FMR1"/>
</dbReference>
<dbReference type="GO" id="GO:0005634">
    <property type="term" value="C:nucleus"/>
    <property type="evidence" value="ECO:0007669"/>
    <property type="project" value="TreeGrafter"/>
</dbReference>
<dbReference type="WBParaSite" id="BXY_0975800.1">
    <property type="protein sequence ID" value="BXY_0975800.1"/>
    <property type="gene ID" value="BXY_0975800"/>
</dbReference>
<dbReference type="GO" id="GO:0043005">
    <property type="term" value="C:neuron projection"/>
    <property type="evidence" value="ECO:0007669"/>
    <property type="project" value="TreeGrafter"/>
</dbReference>
<dbReference type="Gene3D" id="2.30.30.140">
    <property type="match status" value="1"/>
</dbReference>
<dbReference type="SMART" id="SM00322">
    <property type="entry name" value="KH"/>
    <property type="match status" value="2"/>
</dbReference>
<evidence type="ECO:0000256" key="1">
    <source>
        <dbReference type="PROSITE-ProRule" id="PRU00117"/>
    </source>
</evidence>
<dbReference type="GO" id="GO:0045182">
    <property type="term" value="F:translation regulator activity"/>
    <property type="evidence" value="ECO:0007669"/>
    <property type="project" value="TreeGrafter"/>
</dbReference>
<sequence>MRFFGRDDNVFLSSCRAQVANDPENSSCKQGVCNPFASILRLIVDSQALSDFGTYRNICGIMEVEIQQKKGGFAKAKVLTVEDKTIKVRYLGQDKEETVPLTQCRAVTSSNVPKVDYKPGDVIEAFIKGDSESLWQKVKVREIKGEFVVVEGVDDKSINDVVSVDSCRPLNLAVPLSPEKLKHCEIPVENEELRSFFKDPKNYEDFEKSVKNVHVQYNEKKKGFDVYAFSQIFIKRATTLSDFFITDATQKMELLKRQEQAERLLQNSDNREGLFVEKFTVTRELMGLAIGTHGSNIVNARNIEGVKDIVIDESQSERGVSTFNVYATTQEAAEQARNLLEFVIEPVRVPRGFVGKVIGKNGKTIQEVVDKSGVVRVQIGEETDDLEQDIDFHFTGTREAISLADLLIQYHIKHLNDIDAMRANVEDINRKIHHGASPPVFHNAGKFNSNGRPRGSFNGPPKRNGRPFQANGNGNGPRPTNGDSKRVLFRPFNGKPVEKEEPQLAQASSDSSDEEKKVKKENGNGTVKQNGDAPQANGSGKRAPKHNNQRRRVKADDQ</sequence>
<dbReference type="AlphaFoldDB" id="A0A1I7S9R1"/>
<dbReference type="InterPro" id="IPR004088">
    <property type="entry name" value="KH_dom_type_1"/>
</dbReference>
<dbReference type="CDD" id="cd22426">
    <property type="entry name" value="KH_I_FMR1_FXR_rpt2"/>
    <property type="match status" value="1"/>
</dbReference>
<feature type="domain" description="K Homology" evidence="3">
    <location>
        <begin position="273"/>
        <end position="345"/>
    </location>
</feature>
<dbReference type="PROSITE" id="PS50084">
    <property type="entry name" value="KH_TYPE_1"/>
    <property type="match status" value="2"/>
</dbReference>
<proteinExistence type="predicted"/>
<dbReference type="GO" id="GO:0043488">
    <property type="term" value="P:regulation of mRNA stability"/>
    <property type="evidence" value="ECO:0007669"/>
    <property type="project" value="TreeGrafter"/>
</dbReference>
<dbReference type="InterPro" id="IPR040472">
    <property type="entry name" value="FMRP_KH0"/>
</dbReference>
<dbReference type="InterPro" id="IPR004087">
    <property type="entry name" value="KH_dom"/>
</dbReference>
<dbReference type="Proteomes" id="UP000095284">
    <property type="component" value="Unplaced"/>
</dbReference>
<evidence type="ECO:0000256" key="2">
    <source>
        <dbReference type="SAM" id="MobiDB-lite"/>
    </source>
</evidence>
<dbReference type="Pfam" id="PF00013">
    <property type="entry name" value="KH_1"/>
    <property type="match status" value="1"/>
</dbReference>
<dbReference type="GO" id="GO:0098793">
    <property type="term" value="C:presynapse"/>
    <property type="evidence" value="ECO:0007669"/>
    <property type="project" value="GOC"/>
</dbReference>
<dbReference type="GO" id="GO:0003730">
    <property type="term" value="F:mRNA 3'-UTR binding"/>
    <property type="evidence" value="ECO:0007669"/>
    <property type="project" value="TreeGrafter"/>
</dbReference>
<dbReference type="PANTHER" id="PTHR10603">
    <property type="entry name" value="FRAGILE X MENTAL RETARDATION SYNDROME-RELATED PROTEIN"/>
    <property type="match status" value="1"/>
</dbReference>
<protein>
    <submittedName>
        <fullName evidence="5">Synaptic functional regulator FMR1</fullName>
    </submittedName>
</protein>
<dbReference type="SUPFAM" id="SSF54791">
    <property type="entry name" value="Eukaryotic type KH-domain (KH-domain type I)"/>
    <property type="match status" value="2"/>
</dbReference>
<evidence type="ECO:0000313" key="5">
    <source>
        <dbReference type="WBParaSite" id="BXY_0975800.1"/>
    </source>
</evidence>
<dbReference type="GO" id="GO:0048170">
    <property type="term" value="P:positive regulation of long-term neuronal synaptic plasticity"/>
    <property type="evidence" value="ECO:0007669"/>
    <property type="project" value="TreeGrafter"/>
</dbReference>
<name>A0A1I7S9R1_BURXY</name>
<dbReference type="GO" id="GO:0099577">
    <property type="term" value="P:regulation of translation at presynapse, modulating synaptic transmission"/>
    <property type="evidence" value="ECO:0007669"/>
    <property type="project" value="TreeGrafter"/>
</dbReference>
<reference evidence="5" key="1">
    <citation type="submission" date="2016-11" db="UniProtKB">
        <authorList>
            <consortium name="WormBaseParasite"/>
        </authorList>
    </citation>
    <scope>IDENTIFICATION</scope>
</reference>
<evidence type="ECO:0000313" key="4">
    <source>
        <dbReference type="Proteomes" id="UP000095284"/>
    </source>
</evidence>